<evidence type="ECO:0000256" key="1">
    <source>
        <dbReference type="ARBA" id="ARBA00004651"/>
    </source>
</evidence>
<feature type="transmembrane region" description="Helical" evidence="8">
    <location>
        <begin position="110"/>
        <end position="140"/>
    </location>
</feature>
<dbReference type="Proteomes" id="UP000235220">
    <property type="component" value="Chromosome 12"/>
</dbReference>
<dbReference type="FunCoup" id="A0A2I4G9P5">
    <property type="interactions" value="205"/>
</dbReference>
<comment type="subcellular location">
    <subcellularLocation>
        <location evidence="1 8">Cell membrane</location>
        <topology evidence="1 8">Multi-pass membrane protein</topology>
    </subcellularLocation>
</comment>
<evidence type="ECO:0000313" key="10">
    <source>
        <dbReference type="RefSeq" id="XP_018840611.1"/>
    </source>
</evidence>
<evidence type="ECO:0000256" key="5">
    <source>
        <dbReference type="ARBA" id="ARBA00022692"/>
    </source>
</evidence>
<keyword evidence="6 8" id="KW-1133">Transmembrane helix</keyword>
<evidence type="ECO:0000256" key="3">
    <source>
        <dbReference type="ARBA" id="ARBA00011489"/>
    </source>
</evidence>
<dbReference type="RefSeq" id="XP_018840611.1">
    <property type="nucleotide sequence ID" value="XM_018985066.2"/>
</dbReference>
<dbReference type="GO" id="GO:0005886">
    <property type="term" value="C:plasma membrane"/>
    <property type="evidence" value="ECO:0007669"/>
    <property type="project" value="UniProtKB-SubCell"/>
</dbReference>
<dbReference type="AlphaFoldDB" id="A0A2I4G9P5"/>
<comment type="subunit">
    <text evidence="3 8">Homodimer and heterodimers.</text>
</comment>
<keyword evidence="7 8" id="KW-0472">Membrane</keyword>
<evidence type="ECO:0000256" key="7">
    <source>
        <dbReference type="ARBA" id="ARBA00023136"/>
    </source>
</evidence>
<evidence type="ECO:0000256" key="6">
    <source>
        <dbReference type="ARBA" id="ARBA00022989"/>
    </source>
</evidence>
<dbReference type="InterPro" id="IPR044173">
    <property type="entry name" value="CASPL"/>
</dbReference>
<dbReference type="OrthoDB" id="1926504at2759"/>
<accession>A0A2I4G9P5</accession>
<dbReference type="GeneID" id="109005950"/>
<dbReference type="InterPro" id="IPR006459">
    <property type="entry name" value="CASP/CASPL"/>
</dbReference>
<keyword evidence="5 8" id="KW-0812">Transmembrane</keyword>
<evidence type="ECO:0000313" key="9">
    <source>
        <dbReference type="Proteomes" id="UP000235220"/>
    </source>
</evidence>
<dbReference type="KEGG" id="jre:109005950"/>
<proteinExistence type="inferred from homology"/>
<protein>
    <recommendedName>
        <fullName evidence="8">CASP-like protein</fullName>
    </recommendedName>
</protein>
<sequence length="194" mass="20812">MASSADPKSDQEYGKGAPPRPDAPAVVKYFAVDVALRVLLFAAAVTGVVVMVTSKQTKWVPGLGDRDAKFKHSPAFIYYVVALSIAGLYALISILASVSVLSKPNFQTKFLLHFAFLDVLMLGIVASATGSAGGVAYVGLKGNKHVGWIKVCSTYDKFCQHLAGSLAVSLFACVLLVFLTWLSIFSLHARIHKY</sequence>
<reference evidence="10" key="1">
    <citation type="submission" date="2025-08" db="UniProtKB">
        <authorList>
            <consortium name="RefSeq"/>
        </authorList>
    </citation>
    <scope>IDENTIFICATION</scope>
    <source>
        <tissue evidence="10">Leaves</tissue>
    </source>
</reference>
<evidence type="ECO:0000256" key="8">
    <source>
        <dbReference type="RuleBase" id="RU361233"/>
    </source>
</evidence>
<dbReference type="STRING" id="51240.A0A2I4G9P5"/>
<evidence type="ECO:0000256" key="4">
    <source>
        <dbReference type="ARBA" id="ARBA00022475"/>
    </source>
</evidence>
<dbReference type="NCBIfam" id="TIGR01569">
    <property type="entry name" value="A_tha_TIGR01569"/>
    <property type="match status" value="1"/>
</dbReference>
<feature type="transmembrane region" description="Helical" evidence="8">
    <location>
        <begin position="161"/>
        <end position="184"/>
    </location>
</feature>
<dbReference type="PANTHER" id="PTHR36488">
    <property type="entry name" value="CASP-LIKE PROTEIN 1U1"/>
    <property type="match status" value="1"/>
</dbReference>
<feature type="transmembrane region" description="Helical" evidence="8">
    <location>
        <begin position="75"/>
        <end position="98"/>
    </location>
</feature>
<comment type="similarity">
    <text evidence="2 8">Belongs to the Casparian strip membrane proteins (CASP) family.</text>
</comment>
<gene>
    <name evidence="10" type="primary">LOC109005950</name>
</gene>
<evidence type="ECO:0000256" key="2">
    <source>
        <dbReference type="ARBA" id="ARBA00007651"/>
    </source>
</evidence>
<dbReference type="InterPro" id="IPR006702">
    <property type="entry name" value="CASP_dom"/>
</dbReference>
<dbReference type="Pfam" id="PF04535">
    <property type="entry name" value="CASP_dom"/>
    <property type="match status" value="1"/>
</dbReference>
<feature type="transmembrane region" description="Helical" evidence="8">
    <location>
        <begin position="34"/>
        <end position="54"/>
    </location>
</feature>
<organism evidence="9 10">
    <name type="scientific">Juglans regia</name>
    <name type="common">English walnut</name>
    <dbReference type="NCBI Taxonomy" id="51240"/>
    <lineage>
        <taxon>Eukaryota</taxon>
        <taxon>Viridiplantae</taxon>
        <taxon>Streptophyta</taxon>
        <taxon>Embryophyta</taxon>
        <taxon>Tracheophyta</taxon>
        <taxon>Spermatophyta</taxon>
        <taxon>Magnoliopsida</taxon>
        <taxon>eudicotyledons</taxon>
        <taxon>Gunneridae</taxon>
        <taxon>Pentapetalae</taxon>
        <taxon>rosids</taxon>
        <taxon>fabids</taxon>
        <taxon>Fagales</taxon>
        <taxon>Juglandaceae</taxon>
        <taxon>Juglans</taxon>
    </lineage>
</organism>
<name>A0A2I4G9P5_JUGRE</name>
<keyword evidence="4 8" id="KW-1003">Cell membrane</keyword>
<keyword evidence="9" id="KW-1185">Reference proteome</keyword>
<dbReference type="PANTHER" id="PTHR36488:SF8">
    <property type="entry name" value="CASP-LIKE PROTEIN 1U1"/>
    <property type="match status" value="1"/>
</dbReference>
<dbReference type="Gramene" id="Jr12_11600_p1">
    <property type="protein sequence ID" value="cds.Jr12_11600_p1"/>
    <property type="gene ID" value="Jr12_11600"/>
</dbReference>